<organism evidence="2 3">
    <name type="scientific">Penicillium oxalicum (strain 114-2 / CGMCC 5302)</name>
    <name type="common">Penicillium decumbens</name>
    <dbReference type="NCBI Taxonomy" id="933388"/>
    <lineage>
        <taxon>Eukaryota</taxon>
        <taxon>Fungi</taxon>
        <taxon>Dikarya</taxon>
        <taxon>Ascomycota</taxon>
        <taxon>Pezizomycotina</taxon>
        <taxon>Eurotiomycetes</taxon>
        <taxon>Eurotiomycetidae</taxon>
        <taxon>Eurotiales</taxon>
        <taxon>Aspergillaceae</taxon>
        <taxon>Penicillium</taxon>
    </lineage>
</organism>
<keyword evidence="3" id="KW-1185">Reference proteome</keyword>
<proteinExistence type="predicted"/>
<evidence type="ECO:0000256" key="1">
    <source>
        <dbReference type="SAM" id="MobiDB-lite"/>
    </source>
</evidence>
<dbReference type="HOGENOM" id="CLU_2038849_0_0_1"/>
<reference evidence="2 3" key="1">
    <citation type="journal article" date="2013" name="PLoS ONE">
        <title>Genomic and secretomic analyses reveal unique features of the lignocellulolytic enzyme system of Penicillium decumbens.</title>
        <authorList>
            <person name="Liu G."/>
            <person name="Zhang L."/>
            <person name="Wei X."/>
            <person name="Zou G."/>
            <person name="Qin Y."/>
            <person name="Ma L."/>
            <person name="Li J."/>
            <person name="Zheng H."/>
            <person name="Wang S."/>
            <person name="Wang C."/>
            <person name="Xun L."/>
            <person name="Zhao G.-P."/>
            <person name="Zhou Z."/>
            <person name="Qu Y."/>
        </authorList>
    </citation>
    <scope>NUCLEOTIDE SEQUENCE [LARGE SCALE GENOMIC DNA]</scope>
    <source>
        <strain evidence="3">114-2 / CGMCC 5302</strain>
    </source>
</reference>
<dbReference type="EMBL" id="KB644408">
    <property type="protein sequence ID" value="EPS25590.1"/>
    <property type="molecule type" value="Genomic_DNA"/>
</dbReference>
<protein>
    <submittedName>
        <fullName evidence="2">Uncharacterized protein</fullName>
    </submittedName>
</protein>
<gene>
    <name evidence="2" type="ORF">PDE_00524</name>
</gene>
<name>S7Z4Z1_PENO1</name>
<accession>S7Z4Z1</accession>
<dbReference type="AlphaFoldDB" id="S7Z4Z1"/>
<feature type="region of interest" description="Disordered" evidence="1">
    <location>
        <begin position="100"/>
        <end position="121"/>
    </location>
</feature>
<evidence type="ECO:0000313" key="2">
    <source>
        <dbReference type="EMBL" id="EPS25590.1"/>
    </source>
</evidence>
<dbReference type="Proteomes" id="UP000019376">
    <property type="component" value="Unassembled WGS sequence"/>
</dbReference>
<sequence length="121" mass="13335">MRHSSHLLNFLPVNRESRLAGCTNFSRLTGRSARENELEVGPGLLTNGTPKLPMLEIERQRDWIDTATARGSSEGYTVRGIFAVLLSALDEKGRTNCLERRGTLQATGNENSRPPGKNAEV</sequence>
<evidence type="ECO:0000313" key="3">
    <source>
        <dbReference type="Proteomes" id="UP000019376"/>
    </source>
</evidence>